<feature type="compositionally biased region" description="Basic residues" evidence="1">
    <location>
        <begin position="50"/>
        <end position="66"/>
    </location>
</feature>
<evidence type="ECO:0000313" key="3">
    <source>
        <dbReference type="Proteomes" id="UP001153269"/>
    </source>
</evidence>
<feature type="region of interest" description="Disordered" evidence="1">
    <location>
        <begin position="36"/>
        <end position="76"/>
    </location>
</feature>
<evidence type="ECO:0000256" key="1">
    <source>
        <dbReference type="SAM" id="MobiDB-lite"/>
    </source>
</evidence>
<proteinExistence type="predicted"/>
<dbReference type="AlphaFoldDB" id="A0A9N7TMB9"/>
<comment type="caution">
    <text evidence="2">The sequence shown here is derived from an EMBL/GenBank/DDBJ whole genome shotgun (WGS) entry which is preliminary data.</text>
</comment>
<reference evidence="2" key="1">
    <citation type="submission" date="2020-03" db="EMBL/GenBank/DDBJ databases">
        <authorList>
            <person name="Weist P."/>
        </authorList>
    </citation>
    <scope>NUCLEOTIDE SEQUENCE</scope>
</reference>
<keyword evidence="3" id="KW-1185">Reference proteome</keyword>
<feature type="compositionally biased region" description="Basic and acidic residues" evidence="1">
    <location>
        <begin position="36"/>
        <end position="49"/>
    </location>
</feature>
<organism evidence="2 3">
    <name type="scientific">Pleuronectes platessa</name>
    <name type="common">European plaice</name>
    <dbReference type="NCBI Taxonomy" id="8262"/>
    <lineage>
        <taxon>Eukaryota</taxon>
        <taxon>Metazoa</taxon>
        <taxon>Chordata</taxon>
        <taxon>Craniata</taxon>
        <taxon>Vertebrata</taxon>
        <taxon>Euteleostomi</taxon>
        <taxon>Actinopterygii</taxon>
        <taxon>Neopterygii</taxon>
        <taxon>Teleostei</taxon>
        <taxon>Neoteleostei</taxon>
        <taxon>Acanthomorphata</taxon>
        <taxon>Carangaria</taxon>
        <taxon>Pleuronectiformes</taxon>
        <taxon>Pleuronectoidei</taxon>
        <taxon>Pleuronectidae</taxon>
        <taxon>Pleuronectes</taxon>
    </lineage>
</organism>
<gene>
    <name evidence="2" type="ORF">PLEPLA_LOCUS3314</name>
</gene>
<dbReference type="EMBL" id="CADEAL010000165">
    <property type="protein sequence ID" value="CAB1415597.1"/>
    <property type="molecule type" value="Genomic_DNA"/>
</dbReference>
<accession>A0A9N7TMB9</accession>
<evidence type="ECO:0000313" key="2">
    <source>
        <dbReference type="EMBL" id="CAB1415597.1"/>
    </source>
</evidence>
<sequence>MFFILQFESQSLSSTLIRSQLELLFRSVVRPTHTHFLQETRRKRKTEDRRHRKKEGSHFGSRKKKVVCAQAGRSTL</sequence>
<protein>
    <submittedName>
        <fullName evidence="2">Uncharacterized protein</fullName>
    </submittedName>
</protein>
<dbReference type="Proteomes" id="UP001153269">
    <property type="component" value="Unassembled WGS sequence"/>
</dbReference>
<name>A0A9N7TMB9_PLEPL</name>